<organism evidence="2">
    <name type="scientific">marine sediment metagenome</name>
    <dbReference type="NCBI Taxonomy" id="412755"/>
    <lineage>
        <taxon>unclassified sequences</taxon>
        <taxon>metagenomes</taxon>
        <taxon>ecological metagenomes</taxon>
    </lineage>
</organism>
<evidence type="ECO:0000259" key="1">
    <source>
        <dbReference type="Pfam" id="PF07969"/>
    </source>
</evidence>
<name>A0A0F8XMC0_9ZZZZ</name>
<dbReference type="InterPro" id="IPR011059">
    <property type="entry name" value="Metal-dep_hydrolase_composite"/>
</dbReference>
<dbReference type="GO" id="GO:0016810">
    <property type="term" value="F:hydrolase activity, acting on carbon-nitrogen (but not peptide) bonds"/>
    <property type="evidence" value="ECO:0007669"/>
    <property type="project" value="InterPro"/>
</dbReference>
<feature type="non-terminal residue" evidence="2">
    <location>
        <position position="1"/>
    </location>
</feature>
<comment type="caution">
    <text evidence="2">The sequence shown here is derived from an EMBL/GenBank/DDBJ whole genome shotgun (WGS) entry which is preliminary data.</text>
</comment>
<dbReference type="SUPFAM" id="SSF51338">
    <property type="entry name" value="Composite domain of metallo-dependent hydrolases"/>
    <property type="match status" value="1"/>
</dbReference>
<evidence type="ECO:0000313" key="2">
    <source>
        <dbReference type="EMBL" id="KKK70202.1"/>
    </source>
</evidence>
<dbReference type="EMBL" id="LAZR01058295">
    <property type="protein sequence ID" value="KKK70202.1"/>
    <property type="molecule type" value="Genomic_DNA"/>
</dbReference>
<feature type="non-terminal residue" evidence="2">
    <location>
        <position position="380"/>
    </location>
</feature>
<dbReference type="Gene3D" id="2.30.40.10">
    <property type="entry name" value="Urease, subunit C, domain 1"/>
    <property type="match status" value="1"/>
</dbReference>
<accession>A0A0F8XMC0</accession>
<dbReference type="Pfam" id="PF07969">
    <property type="entry name" value="Amidohydro_3"/>
    <property type="match status" value="1"/>
</dbReference>
<gene>
    <name evidence="2" type="ORF">LCGC14_2926360</name>
</gene>
<sequence length="380" mass="43216">SYGFKIYNPFESEDWNFKDLREDITKSGRLYNFSALDVYENIIKCVESLGLPHSVQAHFEGYEREKGKSNLFIVLEKIKSLNLESNPKTGLKIKRDQIMHIAHANSYAFDGDNEDLIKHLNENLNLSAGLSFIGFNKINPLITSDRRLIQSILNVVNANKLISSAVEFEGDSFASIRNLSKENYNICNLWANAIDLALNVKNKFQLSFSLNFPNYANITDIPEITTWLISSQARDKFMEGMNENFLKDNKLLNNDEVLNFSDLVCLTRASPAKLLGIGSIKGNLGLGADADINILDININEIDLSQNYERFKKHLENIDFVIKSGKVVKKQNNIDLNVQGNILWSKGKTDPEGRDLIISKKKEFYQKYSSLFYEAYNANV</sequence>
<feature type="domain" description="Amidohydrolase 3" evidence="1">
    <location>
        <begin position="215"/>
        <end position="328"/>
    </location>
</feature>
<reference evidence="2" key="1">
    <citation type="journal article" date="2015" name="Nature">
        <title>Complex archaea that bridge the gap between prokaryotes and eukaryotes.</title>
        <authorList>
            <person name="Spang A."/>
            <person name="Saw J.H."/>
            <person name="Jorgensen S.L."/>
            <person name="Zaremba-Niedzwiedzka K."/>
            <person name="Martijn J."/>
            <person name="Lind A.E."/>
            <person name="van Eijk R."/>
            <person name="Schleper C."/>
            <person name="Guy L."/>
            <person name="Ettema T.J."/>
        </authorList>
    </citation>
    <scope>NUCLEOTIDE SEQUENCE</scope>
</reference>
<dbReference type="AlphaFoldDB" id="A0A0F8XMC0"/>
<dbReference type="InterPro" id="IPR013108">
    <property type="entry name" value="Amidohydro_3"/>
</dbReference>
<protein>
    <recommendedName>
        <fullName evidence="1">Amidohydrolase 3 domain-containing protein</fullName>
    </recommendedName>
</protein>
<proteinExistence type="predicted"/>
<dbReference type="Gene3D" id="3.20.20.140">
    <property type="entry name" value="Metal-dependent hydrolases"/>
    <property type="match status" value="1"/>
</dbReference>